<evidence type="ECO:0000313" key="1">
    <source>
        <dbReference type="EMBL" id="CAB4784138.1"/>
    </source>
</evidence>
<dbReference type="AlphaFoldDB" id="A0A6J6WM70"/>
<proteinExistence type="predicted"/>
<name>A0A6J6WM70_9ZZZZ</name>
<sequence length="86" mass="9126">MIPIIGPWAKLFFAAPAKLRPITITIVPVTTGGNSQLIQLIPDWRTIRPTAAKIKPVTTTPPRAVDIPPPALAAAIGAKNAKDEPK</sequence>
<dbReference type="EMBL" id="CAEZZT010000098">
    <property type="protein sequence ID" value="CAB4784138.1"/>
    <property type="molecule type" value="Genomic_DNA"/>
</dbReference>
<organism evidence="1">
    <name type="scientific">freshwater metagenome</name>
    <dbReference type="NCBI Taxonomy" id="449393"/>
    <lineage>
        <taxon>unclassified sequences</taxon>
        <taxon>metagenomes</taxon>
        <taxon>ecological metagenomes</taxon>
    </lineage>
</organism>
<protein>
    <submittedName>
        <fullName evidence="1">Unannotated protein</fullName>
    </submittedName>
</protein>
<accession>A0A6J6WM70</accession>
<reference evidence="1" key="1">
    <citation type="submission" date="2020-05" db="EMBL/GenBank/DDBJ databases">
        <authorList>
            <person name="Chiriac C."/>
            <person name="Salcher M."/>
            <person name="Ghai R."/>
            <person name="Kavagutti S V."/>
        </authorList>
    </citation>
    <scope>NUCLEOTIDE SEQUENCE</scope>
</reference>
<gene>
    <name evidence="1" type="ORF">UFOPK2918_01131</name>
</gene>